<keyword evidence="3" id="KW-1185">Reference proteome</keyword>
<gene>
    <name evidence="2" type="ORF">GR183_05420</name>
</gene>
<evidence type="ECO:0000313" key="2">
    <source>
        <dbReference type="EMBL" id="MXN64335.1"/>
    </source>
</evidence>
<dbReference type="RefSeq" id="WP_160774566.1">
    <property type="nucleotide sequence ID" value="NZ_WUMV01000002.1"/>
</dbReference>
<keyword evidence="1" id="KW-0732">Signal</keyword>
<comment type="caution">
    <text evidence="2">The sequence shown here is derived from an EMBL/GenBank/DDBJ whole genome shotgun (WGS) entry which is preliminary data.</text>
</comment>
<name>A0A7X3S715_9HYPH</name>
<organism evidence="2 3">
    <name type="scientific">Stappia sediminis</name>
    <dbReference type="NCBI Taxonomy" id="2692190"/>
    <lineage>
        <taxon>Bacteria</taxon>
        <taxon>Pseudomonadati</taxon>
        <taxon>Pseudomonadota</taxon>
        <taxon>Alphaproteobacteria</taxon>
        <taxon>Hyphomicrobiales</taxon>
        <taxon>Stappiaceae</taxon>
        <taxon>Stappia</taxon>
    </lineage>
</organism>
<feature type="chain" id="PRO_5031046885" description="YHS domain-containing protein" evidence="1">
    <location>
        <begin position="27"/>
        <end position="153"/>
    </location>
</feature>
<evidence type="ECO:0000313" key="3">
    <source>
        <dbReference type="Proteomes" id="UP000433101"/>
    </source>
</evidence>
<dbReference type="Proteomes" id="UP000433101">
    <property type="component" value="Unassembled WGS sequence"/>
</dbReference>
<accession>A0A7X3S715</accession>
<reference evidence="2 3" key="1">
    <citation type="submission" date="2019-12" db="EMBL/GenBank/DDBJ databases">
        <authorList>
            <person name="Li M."/>
        </authorList>
    </citation>
    <scope>NUCLEOTIDE SEQUENCE [LARGE SCALE GENOMIC DNA]</scope>
    <source>
        <strain evidence="2 3">GBMRC 2046</strain>
    </source>
</reference>
<protein>
    <recommendedName>
        <fullName evidence="4">YHS domain-containing protein</fullName>
    </recommendedName>
</protein>
<proteinExistence type="predicted"/>
<dbReference type="AlphaFoldDB" id="A0A7X3S715"/>
<dbReference type="NCBIfam" id="NF041384">
    <property type="entry name" value="YHS_seleno_dom"/>
    <property type="match status" value="1"/>
</dbReference>
<feature type="signal peptide" evidence="1">
    <location>
        <begin position="1"/>
        <end position="26"/>
    </location>
</feature>
<evidence type="ECO:0000256" key="1">
    <source>
        <dbReference type="SAM" id="SignalP"/>
    </source>
</evidence>
<evidence type="ECO:0008006" key="4">
    <source>
        <dbReference type="Google" id="ProtNLM"/>
    </source>
</evidence>
<sequence>MTRLATFSSLTMALMVFIAAASFAFAGEAINGRQGGLAVKGYDVVAYFTEGRPMRGRDDLEHTWQGIRWRFATREHLATFTEDPARYAPRYGGYCAGGVAIGNLAPIDPEAFVIIEDRLYLNYDKPTRDKFAENAEESVAKANANWERIGQTE</sequence>
<dbReference type="EMBL" id="WUMV01000002">
    <property type="protein sequence ID" value="MXN64335.1"/>
    <property type="molecule type" value="Genomic_DNA"/>
</dbReference>